<dbReference type="PANTHER" id="PTHR33969">
    <property type="entry name" value="SEGREGATION AND CONDENSATION PROTEIN A"/>
    <property type="match status" value="1"/>
</dbReference>
<gene>
    <name evidence="3" type="ORF">SAMN05421828_1544</name>
</gene>
<dbReference type="AlphaFoldDB" id="A0A8G2CP49"/>
<dbReference type="Pfam" id="PF02616">
    <property type="entry name" value="SMC_ScpA"/>
    <property type="match status" value="1"/>
</dbReference>
<reference evidence="3 4" key="1">
    <citation type="submission" date="2017-01" db="EMBL/GenBank/DDBJ databases">
        <authorList>
            <person name="Varghese N."/>
            <person name="Submissions S."/>
        </authorList>
    </citation>
    <scope>NUCLEOTIDE SEQUENCE [LARGE SCALE GENOMIC DNA]</scope>
    <source>
        <strain evidence="3 4">ATCC 35905</strain>
    </source>
</reference>
<evidence type="ECO:0000256" key="2">
    <source>
        <dbReference type="SAM" id="MobiDB-lite"/>
    </source>
</evidence>
<dbReference type="InterPro" id="IPR003768">
    <property type="entry name" value="ScpA"/>
</dbReference>
<dbReference type="OrthoDB" id="7279971at2"/>
<dbReference type="EMBL" id="FTNE01000054">
    <property type="protein sequence ID" value="SIR55793.1"/>
    <property type="molecule type" value="Genomic_DNA"/>
</dbReference>
<protein>
    <recommendedName>
        <fullName evidence="1">Segregation and condensation protein A</fullName>
    </recommendedName>
</protein>
<organism evidence="3 4">
    <name type="scientific">Acidiphilium rubrum</name>
    <dbReference type="NCBI Taxonomy" id="526"/>
    <lineage>
        <taxon>Bacteria</taxon>
        <taxon>Pseudomonadati</taxon>
        <taxon>Pseudomonadota</taxon>
        <taxon>Alphaproteobacteria</taxon>
        <taxon>Acetobacterales</taxon>
        <taxon>Acidocellaceae</taxon>
        <taxon>Acidiphilium</taxon>
    </lineage>
</organism>
<name>A0A8G2CP49_ACIRU</name>
<feature type="compositionally biased region" description="Polar residues" evidence="2">
    <location>
        <begin position="264"/>
        <end position="283"/>
    </location>
</feature>
<evidence type="ECO:0000256" key="1">
    <source>
        <dbReference type="ARBA" id="ARBA00044777"/>
    </source>
</evidence>
<feature type="region of interest" description="Disordered" evidence="2">
    <location>
        <begin position="262"/>
        <end position="283"/>
    </location>
</feature>
<dbReference type="PANTHER" id="PTHR33969:SF2">
    <property type="entry name" value="SEGREGATION AND CONDENSATION PROTEIN A"/>
    <property type="match status" value="1"/>
</dbReference>
<dbReference type="Gene3D" id="6.10.250.2410">
    <property type="match status" value="1"/>
</dbReference>
<sequence length="283" mass="30650">MDGSSGTVDGAGEGGSPHLTLDGFDGSLALLLAQARAHQIDLSTLRLPELIDQLADRLERARATIPLGHQADWVVMASWILLLRSDLLLPRDAPAQEAAERRASDLRDRLVALQEIQALGAWLEQRPQLGRDVFPRDRSEAIGSVVGGSIEVDMIAFLWACLEQFDDPADAVDTRPIYRLPALDLYDIPEARDRILRLLAESGGALSLGQLLPGPNQQMAQPQTETRLRRRSAWSSTFVAGLELAKQGDVELAQAEDFDPIIVSVSSGDQPPPNISSTPSASP</sequence>
<evidence type="ECO:0000313" key="3">
    <source>
        <dbReference type="EMBL" id="SIR55793.1"/>
    </source>
</evidence>
<accession>A0A8G2CP49</accession>
<evidence type="ECO:0000313" key="4">
    <source>
        <dbReference type="Proteomes" id="UP000186308"/>
    </source>
</evidence>
<comment type="caution">
    <text evidence="3">The sequence shown here is derived from an EMBL/GenBank/DDBJ whole genome shotgun (WGS) entry which is preliminary data.</text>
</comment>
<keyword evidence="4" id="KW-1185">Reference proteome</keyword>
<dbReference type="Proteomes" id="UP000186308">
    <property type="component" value="Unassembled WGS sequence"/>
</dbReference>
<proteinExistence type="predicted"/>